<comment type="caution">
    <text evidence="1">The sequence shown here is derived from an EMBL/GenBank/DDBJ whole genome shotgun (WGS) entry which is preliminary data.</text>
</comment>
<dbReference type="Proteomes" id="UP000288246">
    <property type="component" value="Unassembled WGS sequence"/>
</dbReference>
<sequence>MNITLNRVSVRVSRYRADHEYADPFRRTMTPTLDRTVRDALVNAGTGTEALRRASAPVGLWSRLQVEGAVAAAIRTLKWRGYPLPMVWLADAPVVPVVSIDASAWHARSAHRLGPILDRGWWSGASDDSYVAAPARPLRIEGFLVLSSGRRLRSALGRLHTTGPVAALLPAMDALDTVELMHCDLYGYSVVAALGGSADLLVDGGQWKPPGGHVHFQRMLREEQLFDIALRSA</sequence>
<keyword evidence="2" id="KW-1185">Reference proteome</keyword>
<dbReference type="AlphaFoldDB" id="A0A401UX67"/>
<evidence type="ECO:0000313" key="1">
    <source>
        <dbReference type="EMBL" id="GCD19269.1"/>
    </source>
</evidence>
<proteinExistence type="predicted"/>
<accession>A0A401UX67</accession>
<name>A0A401UX67_9CELL</name>
<protein>
    <submittedName>
        <fullName evidence="1">Uncharacterized protein</fullName>
    </submittedName>
</protein>
<organism evidence="1 2">
    <name type="scientific">Cellulomonas algicola</name>
    <dbReference type="NCBI Taxonomy" id="2071633"/>
    <lineage>
        <taxon>Bacteria</taxon>
        <taxon>Bacillati</taxon>
        <taxon>Actinomycetota</taxon>
        <taxon>Actinomycetes</taxon>
        <taxon>Micrococcales</taxon>
        <taxon>Cellulomonadaceae</taxon>
        <taxon>Cellulomonas</taxon>
    </lineage>
</organism>
<gene>
    <name evidence="1" type="ORF">CTKZ_08310</name>
</gene>
<dbReference type="EMBL" id="BHYL01000059">
    <property type="protein sequence ID" value="GCD19269.1"/>
    <property type="molecule type" value="Genomic_DNA"/>
</dbReference>
<evidence type="ECO:0000313" key="2">
    <source>
        <dbReference type="Proteomes" id="UP000288246"/>
    </source>
</evidence>
<reference evidence="1 2" key="1">
    <citation type="submission" date="2018-11" db="EMBL/GenBank/DDBJ databases">
        <title>Draft genome sequence of Cellulomonas takizawaensis strain TKZ-21.</title>
        <authorList>
            <person name="Yamamura H."/>
            <person name="Hayashi T."/>
            <person name="Hamada M."/>
            <person name="Serisawa Y."/>
            <person name="Matsuyama K."/>
            <person name="Nakagawa Y."/>
            <person name="Otoguro M."/>
            <person name="Yanagida F."/>
            <person name="Hayakawa M."/>
        </authorList>
    </citation>
    <scope>NUCLEOTIDE SEQUENCE [LARGE SCALE GENOMIC DNA]</scope>
    <source>
        <strain evidence="1 2">TKZ-21</strain>
    </source>
</reference>